<keyword evidence="2" id="KW-0472">Membrane</keyword>
<dbReference type="Proteomes" id="UP001108089">
    <property type="component" value="Unassembled WGS sequence"/>
</dbReference>
<protein>
    <recommendedName>
        <fullName evidence="5">DUF2946 domain-containing protein</fullName>
    </recommendedName>
</protein>
<feature type="region of interest" description="Disordered" evidence="1">
    <location>
        <begin position="39"/>
        <end position="65"/>
    </location>
</feature>
<evidence type="ECO:0000313" key="4">
    <source>
        <dbReference type="Proteomes" id="UP001108089"/>
    </source>
</evidence>
<dbReference type="RefSeq" id="WP_235725832.1">
    <property type="nucleotide sequence ID" value="NZ_JAKGCU010000029.1"/>
</dbReference>
<evidence type="ECO:0000313" key="3">
    <source>
        <dbReference type="EMBL" id="MCF3940970.1"/>
    </source>
</evidence>
<accession>A0ABS9DP30</accession>
<keyword evidence="2" id="KW-0812">Transmembrane</keyword>
<feature type="transmembrane region" description="Helical" evidence="2">
    <location>
        <begin position="88"/>
        <end position="107"/>
    </location>
</feature>
<keyword evidence="4" id="KW-1185">Reference proteome</keyword>
<evidence type="ECO:0008006" key="5">
    <source>
        <dbReference type="Google" id="ProtNLM"/>
    </source>
</evidence>
<organism evidence="3 4">
    <name type="scientific">Gordonia tangerina</name>
    <dbReference type="NCBI Taxonomy" id="2911060"/>
    <lineage>
        <taxon>Bacteria</taxon>
        <taxon>Bacillati</taxon>
        <taxon>Actinomycetota</taxon>
        <taxon>Actinomycetes</taxon>
        <taxon>Mycobacteriales</taxon>
        <taxon>Gordoniaceae</taxon>
        <taxon>Gordonia</taxon>
    </lineage>
</organism>
<comment type="caution">
    <text evidence="3">The sequence shown here is derived from an EMBL/GenBank/DDBJ whole genome shotgun (WGS) entry which is preliminary data.</text>
</comment>
<keyword evidence="2" id="KW-1133">Transmembrane helix</keyword>
<evidence type="ECO:0000256" key="2">
    <source>
        <dbReference type="SAM" id="Phobius"/>
    </source>
</evidence>
<evidence type="ECO:0000256" key="1">
    <source>
        <dbReference type="SAM" id="MobiDB-lite"/>
    </source>
</evidence>
<name>A0ABS9DP30_9ACTN</name>
<reference evidence="3" key="1">
    <citation type="submission" date="2022-01" db="EMBL/GenBank/DDBJ databases">
        <title>Gordonia xiamenensis sp. nov., isolated from surface seawater in Xiamen.</title>
        <authorList>
            <person name="He Y.F."/>
        </authorList>
    </citation>
    <scope>NUCLEOTIDE SEQUENCE</scope>
    <source>
        <strain evidence="3">GW1C4-4</strain>
    </source>
</reference>
<sequence length="137" mass="14733">MLRSRLRRPSSTQLRVGLLLAVAASILLMHSVIAVGTAAGGHHPPSASHGSTTIGPAAHQLDEPTMDDAGDCDTHQHPCMFLRNDDPVVIAIAVLVLAWGFPIPPLLRSIHARLVGRSGRPPPWAMPTHLRMQVIRC</sequence>
<dbReference type="EMBL" id="JAKGCU010000029">
    <property type="protein sequence ID" value="MCF3940970.1"/>
    <property type="molecule type" value="Genomic_DNA"/>
</dbReference>
<proteinExistence type="predicted"/>
<gene>
    <name evidence="3" type="ORF">L1892_21615</name>
</gene>